<dbReference type="RefSeq" id="WP_141378144.1">
    <property type="nucleotide sequence ID" value="NZ_BJML01000011.1"/>
</dbReference>
<comment type="caution">
    <text evidence="1">The sequence shown here is derived from an EMBL/GenBank/DDBJ whole genome shotgun (WGS) entry which is preliminary data.</text>
</comment>
<dbReference type="AlphaFoldDB" id="A0A4Y3QNQ8"/>
<gene>
    <name evidence="1" type="ORF">MTE01_28690</name>
</gene>
<dbReference type="GeneID" id="57145552"/>
<dbReference type="Proteomes" id="UP000319525">
    <property type="component" value="Unassembled WGS sequence"/>
</dbReference>
<reference evidence="1 2" key="1">
    <citation type="submission" date="2019-06" db="EMBL/GenBank/DDBJ databases">
        <title>Whole genome shotgun sequence of Microbacterium testaceum NBRC 12675.</title>
        <authorList>
            <person name="Hosoyama A."/>
            <person name="Uohara A."/>
            <person name="Ohji S."/>
            <person name="Ichikawa N."/>
        </authorList>
    </citation>
    <scope>NUCLEOTIDE SEQUENCE [LARGE SCALE GENOMIC DNA]</scope>
    <source>
        <strain evidence="1 2">NBRC 12675</strain>
    </source>
</reference>
<accession>A0A4Y3QNQ8</accession>
<organism evidence="1 2">
    <name type="scientific">Microbacterium testaceum</name>
    <name type="common">Aureobacterium testaceum</name>
    <name type="synonym">Brevibacterium testaceum</name>
    <dbReference type="NCBI Taxonomy" id="2033"/>
    <lineage>
        <taxon>Bacteria</taxon>
        <taxon>Bacillati</taxon>
        <taxon>Actinomycetota</taxon>
        <taxon>Actinomycetes</taxon>
        <taxon>Micrococcales</taxon>
        <taxon>Microbacteriaceae</taxon>
        <taxon>Microbacterium</taxon>
    </lineage>
</organism>
<proteinExistence type="predicted"/>
<dbReference type="EMBL" id="BJML01000011">
    <property type="protein sequence ID" value="GEB46924.1"/>
    <property type="molecule type" value="Genomic_DNA"/>
</dbReference>
<protein>
    <submittedName>
        <fullName evidence="1">Uncharacterized protein</fullName>
    </submittedName>
</protein>
<name>A0A4Y3QNQ8_MICTE</name>
<sequence length="279" mass="30912">MTRAYVSVVHGYGGDYVSAERAALTAFGRAYPDQDYSITRVNSTLAMAFGRGWNLRDVDRAMEDALDAHRAKERRERDSLERLERIKAARKQARRLLASDLNSPHGRTPAIDFDRKEPDMGPTYTLHSYAPADRFMRDLLREVAPAAFPSTAKKGAKVKLTHKTVGLVLEFTVGNVTRDAYSGGITHIAVEGNGALKYAASEYRFVLVQPAPEPLPTKVGVYVREETVPRYNRGEATDLFTLLPGGKWTQRYGAGTLATRTAEEVQAITGPRKLVRLTA</sequence>
<evidence type="ECO:0000313" key="1">
    <source>
        <dbReference type="EMBL" id="GEB46924.1"/>
    </source>
</evidence>
<evidence type="ECO:0000313" key="2">
    <source>
        <dbReference type="Proteomes" id="UP000319525"/>
    </source>
</evidence>